<proteinExistence type="predicted"/>
<dbReference type="Pfam" id="PF13822">
    <property type="entry name" value="ACC_epsilon"/>
    <property type="match status" value="1"/>
</dbReference>
<feature type="compositionally biased region" description="Basic and acidic residues" evidence="1">
    <location>
        <begin position="90"/>
        <end position="100"/>
    </location>
</feature>
<evidence type="ECO:0000256" key="1">
    <source>
        <dbReference type="SAM" id="MobiDB-lite"/>
    </source>
</evidence>
<protein>
    <submittedName>
        <fullName evidence="2">Acyl-CoA carboxylase epsilon subunit</fullName>
    </submittedName>
</protein>
<name>A0ABU9WV58_9MICC</name>
<evidence type="ECO:0000313" key="2">
    <source>
        <dbReference type="EMBL" id="MEN2743052.1"/>
    </source>
</evidence>
<accession>A0ABU9WV58</accession>
<feature type="region of interest" description="Disordered" evidence="1">
    <location>
        <begin position="1"/>
        <end position="33"/>
    </location>
</feature>
<comment type="caution">
    <text evidence="2">The sequence shown here is derived from an EMBL/GenBank/DDBJ whole genome shotgun (WGS) entry which is preliminary data.</text>
</comment>
<dbReference type="Proteomes" id="UP001422074">
    <property type="component" value="Unassembled WGS sequence"/>
</dbReference>
<keyword evidence="3" id="KW-1185">Reference proteome</keyword>
<dbReference type="InterPro" id="IPR032716">
    <property type="entry name" value="ACC_epsilon"/>
</dbReference>
<gene>
    <name evidence="2" type="ORF">ABCQ75_00675</name>
</gene>
<organism evidence="2 3">
    <name type="scientific">Sinomonas halotolerans</name>
    <dbReference type="NCBI Taxonomy" id="1644133"/>
    <lineage>
        <taxon>Bacteria</taxon>
        <taxon>Bacillati</taxon>
        <taxon>Actinomycetota</taxon>
        <taxon>Actinomycetes</taxon>
        <taxon>Micrococcales</taxon>
        <taxon>Micrococcaceae</taxon>
        <taxon>Sinomonas</taxon>
    </lineage>
</organism>
<dbReference type="EMBL" id="JBDFRB010000001">
    <property type="protein sequence ID" value="MEN2743052.1"/>
    <property type="molecule type" value="Genomic_DNA"/>
</dbReference>
<dbReference type="RefSeq" id="WP_345882468.1">
    <property type="nucleotide sequence ID" value="NZ_JBDFRB010000001.1"/>
</dbReference>
<reference evidence="2 3" key="1">
    <citation type="submission" date="2024-05" db="EMBL/GenBank/DDBJ databases">
        <title>Sinomonas sp. nov., isolated from a waste landfill.</title>
        <authorList>
            <person name="Zhao Y."/>
        </authorList>
    </citation>
    <scope>NUCLEOTIDE SEQUENCE [LARGE SCALE GENOMIC DNA]</scope>
    <source>
        <strain evidence="2 3">CCTCC AB2014300</strain>
    </source>
</reference>
<sequence>MSTPDSQPEPAGRVHGGPVSAGAYDAGESPAAPEVPAVPVLFSVDKGLPTPEELAAVAVVLAAASGGEPDEERVAPTRRERIRRAALRPRNVDSQRRGRL</sequence>
<feature type="region of interest" description="Disordered" evidence="1">
    <location>
        <begin position="64"/>
        <end position="100"/>
    </location>
</feature>
<evidence type="ECO:0000313" key="3">
    <source>
        <dbReference type="Proteomes" id="UP001422074"/>
    </source>
</evidence>